<dbReference type="AlphaFoldDB" id="A0A0S8FNT6"/>
<proteinExistence type="predicted"/>
<dbReference type="Proteomes" id="UP000051373">
    <property type="component" value="Unassembled WGS sequence"/>
</dbReference>
<dbReference type="PANTHER" id="PTHR35861:SF1">
    <property type="entry name" value="PHAGE TAIL SHEATH PROTEIN"/>
    <property type="match status" value="1"/>
</dbReference>
<gene>
    <name evidence="1" type="ORF">AMJ83_11180</name>
</gene>
<dbReference type="EMBL" id="LJUJ01000041">
    <property type="protein sequence ID" value="KPK62351.1"/>
    <property type="molecule type" value="Genomic_DNA"/>
</dbReference>
<evidence type="ECO:0000313" key="1">
    <source>
        <dbReference type="EMBL" id="KPK62351.1"/>
    </source>
</evidence>
<dbReference type="InterPro" id="IPR052042">
    <property type="entry name" value="Tail_sheath_structural"/>
</dbReference>
<reference evidence="1 2" key="1">
    <citation type="journal article" date="2015" name="Microbiome">
        <title>Genomic resolution of linkages in carbon, nitrogen, and sulfur cycling among widespread estuary sediment bacteria.</title>
        <authorList>
            <person name="Baker B.J."/>
            <person name="Lazar C.S."/>
            <person name="Teske A.P."/>
            <person name="Dick G.J."/>
        </authorList>
    </citation>
    <scope>NUCLEOTIDE SEQUENCE [LARGE SCALE GENOMIC DNA]</scope>
    <source>
        <strain evidence="1">SM23_42</strain>
    </source>
</reference>
<dbReference type="STRING" id="1703779.AMJ83_11180"/>
<protein>
    <submittedName>
        <fullName evidence="1">Uncharacterized protein</fullName>
    </submittedName>
</protein>
<dbReference type="PANTHER" id="PTHR35861">
    <property type="match status" value="1"/>
</dbReference>
<accession>A0A0S8FNT6</accession>
<sequence>MTKNENYERLLLVLMQYLQRVRLPISLGTKWPVWKYITGRRLAIFVEESMFCGTKWGVFEPNDEPLHAQIEVQMRKHLLDQTRRTRSPLNMR</sequence>
<organism evidence="1 2">
    <name type="scientific">candidate division WOR_3 bacterium SM23_42</name>
    <dbReference type="NCBI Taxonomy" id="1703779"/>
    <lineage>
        <taxon>Bacteria</taxon>
        <taxon>Bacteria division WOR-3</taxon>
    </lineage>
</organism>
<comment type="caution">
    <text evidence="1">The sequence shown here is derived from an EMBL/GenBank/DDBJ whole genome shotgun (WGS) entry which is preliminary data.</text>
</comment>
<evidence type="ECO:0000313" key="2">
    <source>
        <dbReference type="Proteomes" id="UP000051373"/>
    </source>
</evidence>
<name>A0A0S8FNT6_UNCW3</name>